<dbReference type="OrthoDB" id="6777263at2759"/>
<feature type="compositionally biased region" description="Low complexity" evidence="1">
    <location>
        <begin position="195"/>
        <end position="215"/>
    </location>
</feature>
<sequence length="291" mass="29947">MARDCPDRQRGANWRNDDRGGPNDRPAPSRIGNVSAIDNDMNALMQELGGGNIPQHRIESGAGSYDKSNSGFHDKPGSGAYDKSGPGGYDKSGSGRYDNGPPSNGNYAGDDNLKPWQRGPTGAAAPWAQQRGRDDRDGGPSGAPAPWASSGGRGGDTYGYGNYNAAPQGPPGSATPWQQPAPPPPPGNGYGGYGAASYNQQAPGYGPAPGLGAPPGMAPPPGLEALFQNYGSATSPPPPPPPGDAPPPVSSNIRCLCPYPLHQYWLTKLQASSLRLAPSTATGLGRRHSSV</sequence>
<reference evidence="2" key="1">
    <citation type="journal article" date="2020" name="Stud. Mycol.">
        <title>101 Dothideomycetes genomes: a test case for predicting lifestyles and emergence of pathogens.</title>
        <authorList>
            <person name="Haridas S."/>
            <person name="Albert R."/>
            <person name="Binder M."/>
            <person name="Bloem J."/>
            <person name="Labutti K."/>
            <person name="Salamov A."/>
            <person name="Andreopoulos B."/>
            <person name="Baker S."/>
            <person name="Barry K."/>
            <person name="Bills G."/>
            <person name="Bluhm B."/>
            <person name="Cannon C."/>
            <person name="Castanera R."/>
            <person name="Culley D."/>
            <person name="Daum C."/>
            <person name="Ezra D."/>
            <person name="Gonzalez J."/>
            <person name="Henrissat B."/>
            <person name="Kuo A."/>
            <person name="Liang C."/>
            <person name="Lipzen A."/>
            <person name="Lutzoni F."/>
            <person name="Magnuson J."/>
            <person name="Mondo S."/>
            <person name="Nolan M."/>
            <person name="Ohm R."/>
            <person name="Pangilinan J."/>
            <person name="Park H.-J."/>
            <person name="Ramirez L."/>
            <person name="Alfaro M."/>
            <person name="Sun H."/>
            <person name="Tritt A."/>
            <person name="Yoshinaga Y."/>
            <person name="Zwiers L.-H."/>
            <person name="Turgeon B."/>
            <person name="Goodwin S."/>
            <person name="Spatafora J."/>
            <person name="Crous P."/>
            <person name="Grigoriev I."/>
        </authorList>
    </citation>
    <scope>NUCLEOTIDE SEQUENCE</scope>
    <source>
        <strain evidence="2">CBS 269.34</strain>
    </source>
</reference>
<evidence type="ECO:0000256" key="1">
    <source>
        <dbReference type="SAM" id="MobiDB-lite"/>
    </source>
</evidence>
<name>A0A6A6RER9_9PEZI</name>
<feature type="compositionally biased region" description="Basic and acidic residues" evidence="1">
    <location>
        <begin position="1"/>
        <end position="22"/>
    </location>
</feature>
<protein>
    <submittedName>
        <fullName evidence="2">Uncharacterized protein</fullName>
    </submittedName>
</protein>
<dbReference type="EMBL" id="MU004181">
    <property type="protein sequence ID" value="KAF2503179.1"/>
    <property type="molecule type" value="Genomic_DNA"/>
</dbReference>
<gene>
    <name evidence="2" type="ORF">BU16DRAFT_32110</name>
</gene>
<dbReference type="Proteomes" id="UP000799750">
    <property type="component" value="Unassembled WGS sequence"/>
</dbReference>
<evidence type="ECO:0000313" key="3">
    <source>
        <dbReference type="Proteomes" id="UP000799750"/>
    </source>
</evidence>
<organism evidence="2 3">
    <name type="scientific">Lophium mytilinum</name>
    <dbReference type="NCBI Taxonomy" id="390894"/>
    <lineage>
        <taxon>Eukaryota</taxon>
        <taxon>Fungi</taxon>
        <taxon>Dikarya</taxon>
        <taxon>Ascomycota</taxon>
        <taxon>Pezizomycotina</taxon>
        <taxon>Dothideomycetes</taxon>
        <taxon>Pleosporomycetidae</taxon>
        <taxon>Mytilinidiales</taxon>
        <taxon>Mytilinidiaceae</taxon>
        <taxon>Lophium</taxon>
    </lineage>
</organism>
<evidence type="ECO:0000313" key="2">
    <source>
        <dbReference type="EMBL" id="KAF2503179.1"/>
    </source>
</evidence>
<feature type="compositionally biased region" description="Pro residues" evidence="1">
    <location>
        <begin position="235"/>
        <end position="249"/>
    </location>
</feature>
<accession>A0A6A6RER9</accession>
<keyword evidence="3" id="KW-1185">Reference proteome</keyword>
<proteinExistence type="predicted"/>
<dbReference type="AlphaFoldDB" id="A0A6A6RER9"/>
<feature type="region of interest" description="Disordered" evidence="1">
    <location>
        <begin position="1"/>
        <end position="250"/>
    </location>
</feature>